<evidence type="ECO:0000313" key="8">
    <source>
        <dbReference type="EMBL" id="ROR82596.1"/>
    </source>
</evidence>
<keyword evidence="2 4" id="KW-0378">Hydrolase</keyword>
<dbReference type="InterPro" id="IPR018053">
    <property type="entry name" value="Glyco_hydro_32_AS"/>
</dbReference>
<evidence type="ECO:0000256" key="4">
    <source>
        <dbReference type="RuleBase" id="RU362110"/>
    </source>
</evidence>
<dbReference type="GO" id="GO:0005987">
    <property type="term" value="P:sucrose catabolic process"/>
    <property type="evidence" value="ECO:0007669"/>
    <property type="project" value="TreeGrafter"/>
</dbReference>
<dbReference type="SMART" id="SM00640">
    <property type="entry name" value="Glyco_32"/>
    <property type="match status" value="1"/>
</dbReference>
<dbReference type="Pfam" id="PF00251">
    <property type="entry name" value="Glyco_hydro_32N"/>
    <property type="match status" value="1"/>
</dbReference>
<dbReference type="SUPFAM" id="SSF49899">
    <property type="entry name" value="Concanavalin A-like lectins/glucanases"/>
    <property type="match status" value="1"/>
</dbReference>
<dbReference type="CDD" id="cd18622">
    <property type="entry name" value="GH32_Inu-like"/>
    <property type="match status" value="1"/>
</dbReference>
<dbReference type="SUPFAM" id="SSF75005">
    <property type="entry name" value="Arabinanase/levansucrase/invertase"/>
    <property type="match status" value="1"/>
</dbReference>
<comment type="similarity">
    <text evidence="1 4">Belongs to the glycosyl hydrolase 32 family.</text>
</comment>
<evidence type="ECO:0000256" key="5">
    <source>
        <dbReference type="SAM" id="MobiDB-lite"/>
    </source>
</evidence>
<dbReference type="InterPro" id="IPR013189">
    <property type="entry name" value="Glyco_hydro_32_C"/>
</dbReference>
<feature type="domain" description="Glycosyl hydrolase family 32 N-terminal" evidence="6">
    <location>
        <begin position="14"/>
        <end position="317"/>
    </location>
</feature>
<dbReference type="EMBL" id="RKHL01000001">
    <property type="protein sequence ID" value="ROR82596.1"/>
    <property type="molecule type" value="Genomic_DNA"/>
</dbReference>
<dbReference type="PANTHER" id="PTHR42800">
    <property type="entry name" value="EXOINULINASE INUD (AFU_ORTHOLOGUE AFUA_5G00480)"/>
    <property type="match status" value="1"/>
</dbReference>
<evidence type="ECO:0000256" key="3">
    <source>
        <dbReference type="ARBA" id="ARBA00023295"/>
    </source>
</evidence>
<name>A0A3N2C508_9MICO</name>
<dbReference type="Pfam" id="PF08244">
    <property type="entry name" value="Glyco_hydro_32C"/>
    <property type="match status" value="1"/>
</dbReference>
<dbReference type="InterPro" id="IPR023296">
    <property type="entry name" value="Glyco_hydro_beta-prop_sf"/>
</dbReference>
<dbReference type="InterPro" id="IPR013148">
    <property type="entry name" value="Glyco_hydro_32_N"/>
</dbReference>
<feature type="domain" description="Glycosyl hydrolase family 32 C-terminal" evidence="7">
    <location>
        <begin position="350"/>
        <end position="442"/>
    </location>
</feature>
<dbReference type="PANTHER" id="PTHR42800:SF1">
    <property type="entry name" value="EXOINULINASE INUD (AFU_ORTHOLOGUE AFUA_5G00480)"/>
    <property type="match status" value="1"/>
</dbReference>
<evidence type="ECO:0000259" key="6">
    <source>
        <dbReference type="Pfam" id="PF00251"/>
    </source>
</evidence>
<dbReference type="RefSeq" id="WP_085512324.1">
    <property type="nucleotide sequence ID" value="NZ_FXAP01000004.1"/>
</dbReference>
<dbReference type="PROSITE" id="PS00609">
    <property type="entry name" value="GLYCOSYL_HYDROL_F32"/>
    <property type="match status" value="1"/>
</dbReference>
<gene>
    <name evidence="8" type="ORF">EDD42_2687</name>
</gene>
<evidence type="ECO:0000313" key="9">
    <source>
        <dbReference type="Proteomes" id="UP000266915"/>
    </source>
</evidence>
<evidence type="ECO:0000256" key="1">
    <source>
        <dbReference type="ARBA" id="ARBA00009902"/>
    </source>
</evidence>
<organism evidence="8 9">
    <name type="scientific">Plantibacter flavus</name>
    <dbReference type="NCBI Taxonomy" id="150123"/>
    <lineage>
        <taxon>Bacteria</taxon>
        <taxon>Bacillati</taxon>
        <taxon>Actinomycetota</taxon>
        <taxon>Actinomycetes</taxon>
        <taxon>Micrococcales</taxon>
        <taxon>Microbacteriaceae</taxon>
        <taxon>Plantibacter</taxon>
    </lineage>
</organism>
<comment type="caution">
    <text evidence="8">The sequence shown here is derived from an EMBL/GenBank/DDBJ whole genome shotgun (WGS) entry which is preliminary data.</text>
</comment>
<dbReference type="InterPro" id="IPR001362">
    <property type="entry name" value="Glyco_hydro_32"/>
</dbReference>
<reference evidence="8 9" key="1">
    <citation type="submission" date="2018-11" db="EMBL/GenBank/DDBJ databases">
        <title>Sequencing the genomes of 1000 actinobacteria strains.</title>
        <authorList>
            <person name="Klenk H.-P."/>
        </authorList>
    </citation>
    <scope>NUCLEOTIDE SEQUENCE [LARGE SCALE GENOMIC DNA]</scope>
    <source>
        <strain evidence="8 9">DSM 14012</strain>
    </source>
</reference>
<dbReference type="Proteomes" id="UP000266915">
    <property type="component" value="Unassembled WGS sequence"/>
</dbReference>
<evidence type="ECO:0000259" key="7">
    <source>
        <dbReference type="Pfam" id="PF08244"/>
    </source>
</evidence>
<accession>A0A3N2C508</accession>
<keyword evidence="3 4" id="KW-0326">Glycosidase</keyword>
<evidence type="ECO:0000256" key="2">
    <source>
        <dbReference type="ARBA" id="ARBA00022801"/>
    </source>
</evidence>
<dbReference type="InterPro" id="IPR013320">
    <property type="entry name" value="ConA-like_dom_sf"/>
</dbReference>
<dbReference type="GO" id="GO:0005737">
    <property type="term" value="C:cytoplasm"/>
    <property type="evidence" value="ECO:0007669"/>
    <property type="project" value="TreeGrafter"/>
</dbReference>
<sequence>MHDEQQTLPRPAFHLTPERNWMNDPNGLVFHRGRWHAFFQYNPEGSDWGNMSWGHASSVDLQHWDEHPVALRYTAEEQVYSGSVVAAGPDGRLTAYYTSVSTDGRQAQSRATSDDDGLTWQRDPENPILDRGSHAFRDPKIIRYEDAAGFRWIMLTVEAVERQVLVYSSTDLRTWEHVSTVGPFGPTGVVWECPDLIPLAVDGRPDEIRWVLLLSTNPVGDAQDPDGSSMSYLVGDFDGSVFTPERAELQRLDHGRDFYAAVGFDRAPDGEAVILGWMGNWRYAADLPASPWRGAMSLPRRLSLTTVDGEQRLVQGPPAFVKERLAAIDPTTVAVSSDAVDLVLDGDGVVELHWDPSITGELRLRLTADTDGVALIVHDPAAASLSVARSGGAMDTVHPDFASTSIVPLAGDRPARLLLSLDGPLLELFVDGGLATVSDLVLLGSGRPTLTLASERASPVSVAVAVLDRAPAIDQVHALA</sequence>
<dbReference type="GO" id="GO:0004575">
    <property type="term" value="F:sucrose alpha-glucosidase activity"/>
    <property type="evidence" value="ECO:0007669"/>
    <property type="project" value="TreeGrafter"/>
</dbReference>
<feature type="region of interest" description="Disordered" evidence="5">
    <location>
        <begin position="104"/>
        <end position="124"/>
    </location>
</feature>
<proteinExistence type="inferred from homology"/>
<protein>
    <submittedName>
        <fullName evidence="8">Levanase/fructan beta-fructosidase/levanbiose-producing levanase</fullName>
    </submittedName>
</protein>
<dbReference type="AlphaFoldDB" id="A0A3N2C508"/>
<dbReference type="Gene3D" id="2.60.120.560">
    <property type="entry name" value="Exo-inulinase, domain 1"/>
    <property type="match status" value="1"/>
</dbReference>
<keyword evidence="9" id="KW-1185">Reference proteome</keyword>
<dbReference type="Gene3D" id="2.115.10.20">
    <property type="entry name" value="Glycosyl hydrolase domain, family 43"/>
    <property type="match status" value="1"/>
</dbReference>